<gene>
    <name evidence="2" type="ORF">SAMN04488505_104241</name>
</gene>
<name>A0A1H7XZY0_9BACT</name>
<proteinExistence type="predicted"/>
<dbReference type="EMBL" id="FOBB01000004">
    <property type="protein sequence ID" value="SEM38647.1"/>
    <property type="molecule type" value="Genomic_DNA"/>
</dbReference>
<evidence type="ECO:0000256" key="1">
    <source>
        <dbReference type="SAM" id="Phobius"/>
    </source>
</evidence>
<accession>A0A1H7XZY0</accession>
<dbReference type="Proteomes" id="UP000198984">
    <property type="component" value="Unassembled WGS sequence"/>
</dbReference>
<dbReference type="AlphaFoldDB" id="A0A1H7XZY0"/>
<evidence type="ECO:0000313" key="3">
    <source>
        <dbReference type="Proteomes" id="UP000198984"/>
    </source>
</evidence>
<sequence>MKKAKILLALMVMFTIAGSILAFKAENFGGSTYYVSTTITSCAIITYSPAIFTAPSTRYLYLYYTRIYCFPATTRAYFITIP</sequence>
<reference evidence="2 3" key="1">
    <citation type="submission" date="2016-10" db="EMBL/GenBank/DDBJ databases">
        <authorList>
            <person name="de Groot N.N."/>
        </authorList>
    </citation>
    <scope>NUCLEOTIDE SEQUENCE [LARGE SCALE GENOMIC DNA]</scope>
    <source>
        <strain evidence="2 3">DSM 21039</strain>
    </source>
</reference>
<keyword evidence="1" id="KW-1133">Transmembrane helix</keyword>
<keyword evidence="1" id="KW-0812">Transmembrane</keyword>
<organism evidence="2 3">
    <name type="scientific">Chitinophaga rupis</name>
    <dbReference type="NCBI Taxonomy" id="573321"/>
    <lineage>
        <taxon>Bacteria</taxon>
        <taxon>Pseudomonadati</taxon>
        <taxon>Bacteroidota</taxon>
        <taxon>Chitinophagia</taxon>
        <taxon>Chitinophagales</taxon>
        <taxon>Chitinophagaceae</taxon>
        <taxon>Chitinophaga</taxon>
    </lineage>
</organism>
<feature type="transmembrane region" description="Helical" evidence="1">
    <location>
        <begin position="32"/>
        <end position="52"/>
    </location>
</feature>
<evidence type="ECO:0000313" key="2">
    <source>
        <dbReference type="EMBL" id="SEM38647.1"/>
    </source>
</evidence>
<protein>
    <submittedName>
        <fullName evidence="2">Uncharacterized protein</fullName>
    </submittedName>
</protein>
<keyword evidence="1" id="KW-0472">Membrane</keyword>
<keyword evidence="3" id="KW-1185">Reference proteome</keyword>